<dbReference type="AlphaFoldDB" id="A0A7S3CS72"/>
<name>A0A7S3CS72_9SPIT</name>
<organism evidence="2">
    <name type="scientific">Strombidium rassoulzadegani</name>
    <dbReference type="NCBI Taxonomy" id="1082188"/>
    <lineage>
        <taxon>Eukaryota</taxon>
        <taxon>Sar</taxon>
        <taxon>Alveolata</taxon>
        <taxon>Ciliophora</taxon>
        <taxon>Intramacronucleata</taxon>
        <taxon>Spirotrichea</taxon>
        <taxon>Oligotrichia</taxon>
        <taxon>Strombidiidae</taxon>
        <taxon>Strombidium</taxon>
    </lineage>
</organism>
<dbReference type="EMBL" id="HBIA01015398">
    <property type="protein sequence ID" value="CAE0235917.1"/>
    <property type="molecule type" value="Transcribed_RNA"/>
</dbReference>
<sequence length="489" mass="48787">MDTRGDSGGGDELVEELEHWLSGPLGGHVADALDGDEVEAVVLLDVARHLGVGVPGLPLLDQGEVQLLDPLLGAVGGHGGVGVARVVQHLDAAAPQHLVDPEGALDLQVVVLEDEVAALLEGLDLARDVQLAPHVGVVEEGGDLVAEDGLAVLHEGVVLQPGGVLGGGVPALERALGAVDGDGGEAVGRGGDQGLLGLGGLVGRAGVAVEVVDVEAVDEGVHLVHEAVAVVAARAGLDVVVVVVAAGVVELLVEGGGDELEVVERVGEAGLGVEVPVGGAVADHEALEVVAGERGVQLLLEVVLVDLPGQVGHVEAGVALPRQVDLVREQVGELLEEELEGLEVVHGGGEVVVALVGVGLAHGVAHAGGRLEVNHVGLGVPGEGVLLELGLEVVDDPGPVLLHEAEHGGAAGAAIEPEDEGVGGGRVLGLDQEVVEGLAVAHVQVARVRVGGHHVLVAGLEAGELVFGGLGGGEAEEEEGREGEPFHLD</sequence>
<reference evidence="2" key="1">
    <citation type="submission" date="2021-01" db="EMBL/GenBank/DDBJ databases">
        <authorList>
            <person name="Corre E."/>
            <person name="Pelletier E."/>
            <person name="Niang G."/>
            <person name="Scheremetjew M."/>
            <person name="Finn R."/>
            <person name="Kale V."/>
            <person name="Holt S."/>
            <person name="Cochrane G."/>
            <person name="Meng A."/>
            <person name="Brown T."/>
            <person name="Cohen L."/>
        </authorList>
    </citation>
    <scope>NUCLEOTIDE SEQUENCE</scope>
    <source>
        <strain evidence="2">Ras09</strain>
    </source>
</reference>
<proteinExistence type="predicted"/>
<accession>A0A7S3CS72</accession>
<feature type="region of interest" description="Disordered" evidence="1">
    <location>
        <begin position="470"/>
        <end position="489"/>
    </location>
</feature>
<gene>
    <name evidence="2" type="ORF">SRAS04492_LOCUS7724</name>
</gene>
<evidence type="ECO:0000256" key="1">
    <source>
        <dbReference type="SAM" id="MobiDB-lite"/>
    </source>
</evidence>
<protein>
    <submittedName>
        <fullName evidence="2">Uncharacterized protein</fullName>
    </submittedName>
</protein>
<evidence type="ECO:0000313" key="2">
    <source>
        <dbReference type="EMBL" id="CAE0235917.1"/>
    </source>
</evidence>